<evidence type="ECO:0000313" key="2">
    <source>
        <dbReference type="Proteomes" id="UP001319080"/>
    </source>
</evidence>
<comment type="caution">
    <text evidence="1">The sequence shown here is derived from an EMBL/GenBank/DDBJ whole genome shotgun (WGS) entry which is preliminary data.</text>
</comment>
<reference evidence="1 2" key="1">
    <citation type="submission" date="2021-05" db="EMBL/GenBank/DDBJ databases">
        <title>A Polyphasic approach of four new species of the genus Ohtaekwangia: Ohtaekwangia histidinii sp. nov., Ohtaekwangia cretensis sp. nov., Ohtaekwangia indiensis sp. nov., Ohtaekwangia reichenbachii sp. nov. from diverse environment.</title>
        <authorList>
            <person name="Octaviana S."/>
        </authorList>
    </citation>
    <scope>NUCLEOTIDE SEQUENCE [LARGE SCALE GENOMIC DNA]</scope>
    <source>
        <strain evidence="1 2">PWU5</strain>
    </source>
</reference>
<dbReference type="AlphaFoldDB" id="A0AAP2GQJ8"/>
<dbReference type="EMBL" id="JAHESE010000013">
    <property type="protein sequence ID" value="MBT1709409.1"/>
    <property type="molecule type" value="Genomic_DNA"/>
</dbReference>
<organism evidence="1 2">
    <name type="scientific">Dawidia cretensis</name>
    <dbReference type="NCBI Taxonomy" id="2782350"/>
    <lineage>
        <taxon>Bacteria</taxon>
        <taxon>Pseudomonadati</taxon>
        <taxon>Bacteroidota</taxon>
        <taxon>Cytophagia</taxon>
        <taxon>Cytophagales</taxon>
        <taxon>Chryseotaleaceae</taxon>
        <taxon>Dawidia</taxon>
    </lineage>
</organism>
<sequence length="234" mass="26674">MKRYILEHNPFDSQGSYNIYPDVDASGIESQSALSRVKKYYADFYPEGSNSFKGMRLAYAQEIGAPEQPHALCDMHSWIGIRPTGLTFPVSPRFKEVLAPFNTPELTFYNGSIGWKGKETEFYVMHLLAWQLQYINFQESTFQKSDFLGRKVGDEPPLKGDSWPDLKAKFPDSTFTIADAVMNPEFETLDMYDLDIWGILITERVKNAIEANQLTGVKIKECPLDFRIASSGRK</sequence>
<accession>A0AAP2GQJ8</accession>
<keyword evidence="2" id="KW-1185">Reference proteome</keyword>
<dbReference type="RefSeq" id="WP_254084989.1">
    <property type="nucleotide sequence ID" value="NZ_JAHESE010000013.1"/>
</dbReference>
<gene>
    <name evidence="1" type="ORF">KK062_14295</name>
</gene>
<proteinExistence type="predicted"/>
<evidence type="ECO:0000313" key="1">
    <source>
        <dbReference type="EMBL" id="MBT1709409.1"/>
    </source>
</evidence>
<protein>
    <submittedName>
        <fullName evidence="1">Uncharacterized protein</fullName>
    </submittedName>
</protein>
<name>A0AAP2GQJ8_9BACT</name>
<dbReference type="Proteomes" id="UP001319080">
    <property type="component" value="Unassembled WGS sequence"/>
</dbReference>